<dbReference type="Pfam" id="PF09957">
    <property type="entry name" value="VapB_antitoxin"/>
    <property type="match status" value="1"/>
</dbReference>
<dbReference type="AlphaFoldDB" id="A0A1W7D250"/>
<evidence type="ECO:0000313" key="2">
    <source>
        <dbReference type="Proteomes" id="UP000194218"/>
    </source>
</evidence>
<keyword evidence="2" id="KW-1185">Reference proteome</keyword>
<dbReference type="InterPro" id="IPR019239">
    <property type="entry name" value="VapB_antitoxin"/>
</dbReference>
<dbReference type="RefSeq" id="WP_086160999.1">
    <property type="nucleotide sequence ID" value="NZ_CP021121.1"/>
</dbReference>
<dbReference type="KEGG" id="smao:CAG99_22135"/>
<accession>A0A1W7D250</accession>
<dbReference type="Proteomes" id="UP000194218">
    <property type="component" value="Chromosome"/>
</dbReference>
<sequence length="63" mass="7118">MSRTMIDLDDQATEELMRLYGSKTKAEAVRRAIDETVKLHKRIALMDAIDSGEIDLTHDARTA</sequence>
<protein>
    <submittedName>
        <fullName evidence="1">DUF2191 domain-containing protein</fullName>
    </submittedName>
</protein>
<dbReference type="OrthoDB" id="4563074at2"/>
<proteinExistence type="predicted"/>
<reference evidence="1 2" key="1">
    <citation type="submission" date="2017-05" db="EMBL/GenBank/DDBJ databases">
        <title>Complete genome sequence of Streptomyces sp. SCSIO 03032 revealed the diverse biosynthetic pathways for its bioactive secondary metabolites.</title>
        <authorList>
            <person name="Ma L."/>
            <person name="Zhu Y."/>
            <person name="Zhang W."/>
            <person name="Zhang G."/>
            <person name="Tian X."/>
            <person name="Zhang S."/>
            <person name="Zhang C."/>
        </authorList>
    </citation>
    <scope>NUCLEOTIDE SEQUENCE [LARGE SCALE GENOMIC DNA]</scope>
    <source>
        <strain evidence="1 2">SCSIO 03032</strain>
    </source>
</reference>
<name>A0A1W7D250_9ACTN</name>
<organism evidence="1 2">
    <name type="scientific">Streptomyces marincola</name>
    <dbReference type="NCBI Taxonomy" id="2878388"/>
    <lineage>
        <taxon>Bacteria</taxon>
        <taxon>Bacillati</taxon>
        <taxon>Actinomycetota</taxon>
        <taxon>Actinomycetes</taxon>
        <taxon>Kitasatosporales</taxon>
        <taxon>Streptomycetaceae</taxon>
        <taxon>Streptomyces</taxon>
    </lineage>
</organism>
<dbReference type="EMBL" id="CP021121">
    <property type="protein sequence ID" value="ARQ71158.1"/>
    <property type="molecule type" value="Genomic_DNA"/>
</dbReference>
<evidence type="ECO:0000313" key="1">
    <source>
        <dbReference type="EMBL" id="ARQ71158.1"/>
    </source>
</evidence>
<gene>
    <name evidence="1" type="ORF">CAG99_22135</name>
</gene>